<dbReference type="GO" id="GO:0006310">
    <property type="term" value="P:DNA recombination"/>
    <property type="evidence" value="ECO:0007669"/>
    <property type="project" value="UniProtKB-KW"/>
</dbReference>
<proteinExistence type="inferred from homology"/>
<dbReference type="PANTHER" id="PTHR30349">
    <property type="entry name" value="PHAGE INTEGRASE-RELATED"/>
    <property type="match status" value="1"/>
</dbReference>
<evidence type="ECO:0000256" key="3">
    <source>
        <dbReference type="ARBA" id="ARBA00023172"/>
    </source>
</evidence>
<comment type="similarity">
    <text evidence="1">Belongs to the 'phage' integrase family.</text>
</comment>
<evidence type="ECO:0000259" key="4">
    <source>
        <dbReference type="PROSITE" id="PS51898"/>
    </source>
</evidence>
<dbReference type="InterPro" id="IPR010998">
    <property type="entry name" value="Integrase_recombinase_N"/>
</dbReference>
<dbReference type="PROSITE" id="PS51898">
    <property type="entry name" value="TYR_RECOMBINASE"/>
    <property type="match status" value="1"/>
</dbReference>
<feature type="domain" description="Tyr recombinase" evidence="4">
    <location>
        <begin position="249"/>
        <end position="444"/>
    </location>
</feature>
<name>A0A212KXE3_9BACT</name>
<evidence type="ECO:0000256" key="2">
    <source>
        <dbReference type="ARBA" id="ARBA00023125"/>
    </source>
</evidence>
<dbReference type="Pfam" id="PF00589">
    <property type="entry name" value="Phage_integrase"/>
    <property type="match status" value="1"/>
</dbReference>
<dbReference type="RefSeq" id="WP_179981505.1">
    <property type="nucleotide sequence ID" value="NZ_LT608333.1"/>
</dbReference>
<dbReference type="CDD" id="cd00796">
    <property type="entry name" value="INT_Rci_Hp1_C"/>
    <property type="match status" value="1"/>
</dbReference>
<reference evidence="5" key="1">
    <citation type="submission" date="2016-08" db="EMBL/GenBank/DDBJ databases">
        <authorList>
            <person name="Seilhamer J.J."/>
        </authorList>
    </citation>
    <scope>NUCLEOTIDE SEQUENCE</scope>
    <source>
        <strain evidence="5">86-1</strain>
    </source>
</reference>
<dbReference type="PANTHER" id="PTHR30349:SF64">
    <property type="entry name" value="PROPHAGE INTEGRASE INTD-RELATED"/>
    <property type="match status" value="1"/>
</dbReference>
<dbReference type="AlphaFoldDB" id="A0A212KXE3"/>
<keyword evidence="3" id="KW-0233">DNA recombination</keyword>
<dbReference type="GO" id="GO:0015074">
    <property type="term" value="P:DNA integration"/>
    <property type="evidence" value="ECO:0007669"/>
    <property type="project" value="InterPro"/>
</dbReference>
<dbReference type="EMBL" id="FMJC01000001">
    <property type="protein sequence ID" value="SCM69968.1"/>
    <property type="molecule type" value="Genomic_DNA"/>
</dbReference>
<dbReference type="InterPro" id="IPR011010">
    <property type="entry name" value="DNA_brk_join_enz"/>
</dbReference>
<dbReference type="SUPFAM" id="SSF56349">
    <property type="entry name" value="DNA breaking-rejoining enzymes"/>
    <property type="match status" value="1"/>
</dbReference>
<dbReference type="GO" id="GO:0003677">
    <property type="term" value="F:DNA binding"/>
    <property type="evidence" value="ECO:0007669"/>
    <property type="project" value="UniProtKB-KW"/>
</dbReference>
<evidence type="ECO:0000256" key="1">
    <source>
        <dbReference type="ARBA" id="ARBA00008857"/>
    </source>
</evidence>
<dbReference type="InterPro" id="IPR002104">
    <property type="entry name" value="Integrase_catalytic"/>
</dbReference>
<dbReference type="Gene3D" id="1.10.150.130">
    <property type="match status" value="1"/>
</dbReference>
<dbReference type="InterPro" id="IPR013762">
    <property type="entry name" value="Integrase-like_cat_sf"/>
</dbReference>
<dbReference type="Gene3D" id="1.10.443.10">
    <property type="entry name" value="Intergrase catalytic core"/>
    <property type="match status" value="1"/>
</dbReference>
<protein>
    <recommendedName>
        <fullName evidence="4">Tyr recombinase domain-containing protein</fullName>
    </recommendedName>
</protein>
<evidence type="ECO:0000313" key="5">
    <source>
        <dbReference type="EMBL" id="SCM69968.1"/>
    </source>
</evidence>
<keyword evidence="2" id="KW-0238">DNA-binding</keyword>
<accession>A0A212KXE3</accession>
<sequence>MGTKKNGDATNTGGDDLRWHASSATGVLYRDHPERKYGRRSDRYLAIRYRSGSGKRNLEALGWASEGWTLEMAVNLLHELKQNIRSGERPQSLKEKREMQEAARAEEARIAERVKLKRVTFGELAEAYRSWAKEHRLDASNVEGLLDHHILPVLGPRVAHEITTADLQALGDTIAAKRPLSGRNKNNKEGRLSPQTVLHALKVVRETFNYAKQTDAPGAPGTVLFDGPNPAVITHRGHRGVRVQKADARRLRVLNDREIESLLGYEGRRHEDVTELHDMILLSLDIGLRAGELVHLLRESCDPIKGTVSVIKGSENNVSTKGGRSRTLHVGQLFSDALAMLRRRMASPSAGPYLFPGQDGAARDANGLNRAMRRITEKLKLNEGVINAQNRVVWHTLRHTFATRMLEAGADVYMLKELMGHGSVTTTEVYLHLCDLDKRRKALARLTLSQGGEPGAISLGQQLS</sequence>
<organism evidence="5">
    <name type="scientific">uncultured Desulfovibrio sp</name>
    <dbReference type="NCBI Taxonomy" id="167968"/>
    <lineage>
        <taxon>Bacteria</taxon>
        <taxon>Pseudomonadati</taxon>
        <taxon>Thermodesulfobacteriota</taxon>
        <taxon>Desulfovibrionia</taxon>
        <taxon>Desulfovibrionales</taxon>
        <taxon>Desulfovibrionaceae</taxon>
        <taxon>Desulfovibrio</taxon>
        <taxon>environmental samples</taxon>
    </lineage>
</organism>
<dbReference type="InterPro" id="IPR050090">
    <property type="entry name" value="Tyrosine_recombinase_XerCD"/>
</dbReference>
<gene>
    <name evidence="5" type="ORF">KL86DES1_10091</name>
</gene>